<dbReference type="GO" id="GO:0003677">
    <property type="term" value="F:DNA binding"/>
    <property type="evidence" value="ECO:0007669"/>
    <property type="project" value="UniProtKB-KW"/>
</dbReference>
<protein>
    <submittedName>
        <fullName evidence="8">Uncharacterized protein</fullName>
    </submittedName>
</protein>
<feature type="compositionally biased region" description="Polar residues" evidence="5">
    <location>
        <begin position="700"/>
        <end position="715"/>
    </location>
</feature>
<dbReference type="InterPro" id="IPR003035">
    <property type="entry name" value="RWP-RK_dom"/>
</dbReference>
<sequence length="909" mass="101513">MDDGGFNPPNHPSIFGNMDYDFMEQLLDEGCWLQTADGSGFLQPGPSTSRSFSLPSYRVPSSLTYTSQDESERWSSLPNNTSAAKEDRVSDEKSIVSVTKLPNEARSLTWEGDEINRIFWIEPKANTGPSTTVKDRLMFAVSQLKELNRNRDILIQIWVPVKKGLKSFLTTVSQPYFFQPNSASLLHYRDVSERYEFLADEDTKEALGLPGRVFLGKVPEWTPDVRFFRQEEYPRSKFAHQFDVRGSIALPVFEKGSGDCLGVVEIIMTTEKFNYRPEIESVCQALENVHLRSSEILYSSQEQPGKGSFEAVKPEILKVLRIVSDAHELPLAQTWASCSQQGKGGCWISDNQNALCVSTIDSACYVRDQRVLDFHKACSEHHLSRGRGGIIGKAFDTNQLCYAIDVTEYSKADYPLSHHAKMFGLRGAVAIRVRSIYHDSNDYVLEFFLPTNLQETGLSIHSRIWQTLTMALQQNCQSLQFITVRDYEPQTLFLGKPMSENEVKLETSSWISHIVEPQRKGKEVAVSLDFGEEEPSKEFKFSTHWGNSVPDLQLGQVVSDSGNVKQGSKSDGISGVSSGGRFPLGSKKSGEKRRTKAQKTISLQVLRQHFAGSLKDAAKNIGVCPTTLKRICRQHGIARWPSRKIKKVGHSLKKLQLVIDSVQGAEGSIQLSSFYTKFPELNSPNIQLTDTQVPRLNLTDQSKQQPTTQAEGSIFSSGPTTSNSASTSSSQTSTSSHCFPSGSKISSPITTEDLSGSLKRARSEAELQILATKEHNKILERTQSSKTRTDHPRFETLPCFPVAKSWPTRDAGVFKAKATFGEEKVRFTVLPNMGFQRFQQEIATRFNLVDMSMIGIKYLDDDHEWVLLTCDADLEECIDIHRSTGSHTIRLALSHLTSTGGFTGSRGFP</sequence>
<keyword evidence="3" id="KW-0804">Transcription</keyword>
<evidence type="ECO:0000256" key="5">
    <source>
        <dbReference type="SAM" id="MobiDB-lite"/>
    </source>
</evidence>
<dbReference type="EMBL" id="JBDFQZ010000011">
    <property type="protein sequence ID" value="KAK9677446.1"/>
    <property type="molecule type" value="Genomic_DNA"/>
</dbReference>
<dbReference type="PANTHER" id="PTHR32002:SF46">
    <property type="entry name" value="PROTEIN NLP2"/>
    <property type="match status" value="1"/>
</dbReference>
<keyword evidence="9" id="KW-1185">Reference proteome</keyword>
<evidence type="ECO:0000256" key="2">
    <source>
        <dbReference type="ARBA" id="ARBA00023125"/>
    </source>
</evidence>
<keyword evidence="4" id="KW-0539">Nucleus</keyword>
<dbReference type="InterPro" id="IPR053793">
    <property type="entry name" value="PB1-like"/>
</dbReference>
<dbReference type="InterPro" id="IPR055081">
    <property type="entry name" value="NLP1-9_GAF"/>
</dbReference>
<dbReference type="Proteomes" id="UP001443914">
    <property type="component" value="Unassembled WGS sequence"/>
</dbReference>
<dbReference type="GO" id="GO:0003700">
    <property type="term" value="F:DNA-binding transcription factor activity"/>
    <property type="evidence" value="ECO:0007669"/>
    <property type="project" value="InterPro"/>
</dbReference>
<dbReference type="CDD" id="cd06407">
    <property type="entry name" value="PB1_NLP"/>
    <property type="match status" value="1"/>
</dbReference>
<evidence type="ECO:0000256" key="1">
    <source>
        <dbReference type="ARBA" id="ARBA00023015"/>
    </source>
</evidence>
<feature type="domain" description="PB1" evidence="7">
    <location>
        <begin position="813"/>
        <end position="894"/>
    </location>
</feature>
<dbReference type="EMBL" id="JBDFQZ010000011">
    <property type="protein sequence ID" value="KAK9677443.1"/>
    <property type="molecule type" value="Genomic_DNA"/>
</dbReference>
<dbReference type="EMBL" id="JBDFQZ010000011">
    <property type="protein sequence ID" value="KAK9677445.1"/>
    <property type="molecule type" value="Genomic_DNA"/>
</dbReference>
<evidence type="ECO:0000259" key="6">
    <source>
        <dbReference type="PROSITE" id="PS51519"/>
    </source>
</evidence>
<dbReference type="Gene3D" id="3.10.20.90">
    <property type="entry name" value="Phosphatidylinositol 3-kinase Catalytic Subunit, Chain A, domain 1"/>
    <property type="match status" value="1"/>
</dbReference>
<evidence type="ECO:0000256" key="4">
    <source>
        <dbReference type="ARBA" id="ARBA00023242"/>
    </source>
</evidence>
<feature type="domain" description="RWP-RK" evidence="6">
    <location>
        <begin position="587"/>
        <end position="668"/>
    </location>
</feature>
<gene>
    <name evidence="8" type="ORF">RND81_11G143300</name>
</gene>
<dbReference type="PANTHER" id="PTHR32002">
    <property type="entry name" value="PROTEIN NLP8"/>
    <property type="match status" value="1"/>
</dbReference>
<feature type="compositionally biased region" description="Polar residues" evidence="5">
    <location>
        <begin position="68"/>
        <end position="83"/>
    </location>
</feature>
<organism evidence="8 9">
    <name type="scientific">Saponaria officinalis</name>
    <name type="common">Common soapwort</name>
    <name type="synonym">Lychnis saponaria</name>
    <dbReference type="NCBI Taxonomy" id="3572"/>
    <lineage>
        <taxon>Eukaryota</taxon>
        <taxon>Viridiplantae</taxon>
        <taxon>Streptophyta</taxon>
        <taxon>Embryophyta</taxon>
        <taxon>Tracheophyta</taxon>
        <taxon>Spermatophyta</taxon>
        <taxon>Magnoliopsida</taxon>
        <taxon>eudicotyledons</taxon>
        <taxon>Gunneridae</taxon>
        <taxon>Pentapetalae</taxon>
        <taxon>Caryophyllales</taxon>
        <taxon>Caryophyllaceae</taxon>
        <taxon>Caryophylleae</taxon>
        <taxon>Saponaria</taxon>
    </lineage>
</organism>
<dbReference type="PROSITE" id="PS51745">
    <property type="entry name" value="PB1"/>
    <property type="match status" value="1"/>
</dbReference>
<feature type="compositionally biased region" description="Polar residues" evidence="5">
    <location>
        <begin position="561"/>
        <end position="571"/>
    </location>
</feature>
<name>A0AAW1HLX1_SAPOF</name>
<evidence type="ECO:0000313" key="8">
    <source>
        <dbReference type="EMBL" id="KAK9677445.1"/>
    </source>
</evidence>
<evidence type="ECO:0000256" key="3">
    <source>
        <dbReference type="ARBA" id="ARBA00023163"/>
    </source>
</evidence>
<feature type="compositionally biased region" description="Low complexity" evidence="5">
    <location>
        <begin position="716"/>
        <end position="736"/>
    </location>
</feature>
<evidence type="ECO:0000313" key="9">
    <source>
        <dbReference type="Proteomes" id="UP001443914"/>
    </source>
</evidence>
<accession>A0AAW1HLX1</accession>
<keyword evidence="2" id="KW-0238">DNA-binding</keyword>
<dbReference type="SUPFAM" id="SSF54277">
    <property type="entry name" value="CAD &amp; PB1 domains"/>
    <property type="match status" value="1"/>
</dbReference>
<feature type="region of interest" description="Disordered" evidence="5">
    <location>
        <begin position="700"/>
        <end position="757"/>
    </location>
</feature>
<dbReference type="InterPro" id="IPR000270">
    <property type="entry name" value="PB1_dom"/>
</dbReference>
<dbReference type="PROSITE" id="PS51519">
    <property type="entry name" value="RWP_RK"/>
    <property type="match status" value="1"/>
</dbReference>
<comment type="caution">
    <text evidence="8">The sequence shown here is derived from an EMBL/GenBank/DDBJ whole genome shotgun (WGS) entry which is preliminary data.</text>
</comment>
<dbReference type="Pfam" id="PF02042">
    <property type="entry name" value="RWP-RK"/>
    <property type="match status" value="1"/>
</dbReference>
<feature type="compositionally biased region" description="Polar residues" evidence="5">
    <location>
        <begin position="743"/>
        <end position="754"/>
    </location>
</feature>
<dbReference type="SMART" id="SM00666">
    <property type="entry name" value="PB1"/>
    <property type="match status" value="1"/>
</dbReference>
<dbReference type="Pfam" id="PF22922">
    <property type="entry name" value="GAF_NLP"/>
    <property type="match status" value="2"/>
</dbReference>
<dbReference type="AlphaFoldDB" id="A0AAW1HLX1"/>
<dbReference type="EMBL" id="JBDFQZ010000011">
    <property type="protein sequence ID" value="KAK9677444.1"/>
    <property type="molecule type" value="Genomic_DNA"/>
</dbReference>
<dbReference type="InterPro" id="IPR034891">
    <property type="entry name" value="PB1_NLP"/>
</dbReference>
<keyword evidence="1" id="KW-0805">Transcription regulation</keyword>
<evidence type="ECO:0000259" key="7">
    <source>
        <dbReference type="PROSITE" id="PS51745"/>
    </source>
</evidence>
<feature type="region of interest" description="Disordered" evidence="5">
    <location>
        <begin position="68"/>
        <end position="88"/>
    </location>
</feature>
<dbReference type="Pfam" id="PF00564">
    <property type="entry name" value="PB1"/>
    <property type="match status" value="1"/>
</dbReference>
<dbReference type="InterPro" id="IPR045012">
    <property type="entry name" value="NLP"/>
</dbReference>
<feature type="region of interest" description="Disordered" evidence="5">
    <location>
        <begin position="561"/>
        <end position="597"/>
    </location>
</feature>
<proteinExistence type="predicted"/>
<reference evidence="8 9" key="1">
    <citation type="submission" date="2024-03" db="EMBL/GenBank/DDBJ databases">
        <title>WGS assembly of Saponaria officinalis var. Norfolk2.</title>
        <authorList>
            <person name="Jenkins J."/>
            <person name="Shu S."/>
            <person name="Grimwood J."/>
            <person name="Barry K."/>
            <person name="Goodstein D."/>
            <person name="Schmutz J."/>
            <person name="Leebens-Mack J."/>
            <person name="Osbourn A."/>
        </authorList>
    </citation>
    <scope>NUCLEOTIDE SEQUENCE [LARGE SCALE GENOMIC DNA]</scope>
    <source>
        <strain evidence="9">cv. Norfolk2</strain>
        <strain evidence="8">JIC</strain>
        <tissue evidence="8">Leaf</tissue>
    </source>
</reference>